<evidence type="ECO:0000259" key="1">
    <source>
        <dbReference type="SMART" id="SM00661"/>
    </source>
</evidence>
<accession>A0A9Y1BQA3</accession>
<proteinExistence type="predicted"/>
<dbReference type="Pfam" id="PF02150">
    <property type="entry name" value="Zn_ribbon_RPB9"/>
    <property type="match status" value="1"/>
</dbReference>
<gene>
    <name evidence="2" type="ORF">K9W46_11830</name>
</gene>
<dbReference type="GO" id="GO:0006351">
    <property type="term" value="P:DNA-templated transcription"/>
    <property type="evidence" value="ECO:0007669"/>
    <property type="project" value="InterPro"/>
</dbReference>
<feature type="domain" description="DNA-directed RNA polymerase II subunit RPB9-like zinc ribbon" evidence="1">
    <location>
        <begin position="2"/>
        <end position="56"/>
    </location>
</feature>
<dbReference type="InterPro" id="IPR001529">
    <property type="entry name" value="Zn_ribbon_RPB9"/>
</dbReference>
<evidence type="ECO:0000313" key="2">
    <source>
        <dbReference type="EMBL" id="UJG43050.1"/>
    </source>
</evidence>
<sequence length="85" mass="10073">MEFCKNCGKMLIPAKKGKKRILICPKCKFEKDIDDTSKYEIQEEVEHKSSELGDIIIEEEEIEVSEAEKEERRERFIEGIDFFNE</sequence>
<protein>
    <recommendedName>
        <fullName evidence="1">DNA-directed RNA polymerase II subunit RPB9-like zinc ribbon domain-containing protein</fullName>
    </recommendedName>
</protein>
<dbReference type="EMBL" id="CP084167">
    <property type="protein sequence ID" value="UJG43050.1"/>
    <property type="molecule type" value="Genomic_DNA"/>
</dbReference>
<dbReference type="SMART" id="SM00661">
    <property type="entry name" value="RPOL9"/>
    <property type="match status" value="1"/>
</dbReference>
<reference evidence="2" key="1">
    <citation type="journal article" date="2022" name="Nat. Microbiol.">
        <title>Unique mobile elements and scalable gene flow at the prokaryote-eukaryote boundary revealed by circularized Asgard archaea genomes.</title>
        <authorList>
            <person name="Wu F."/>
            <person name="Speth D.R."/>
            <person name="Philosof A."/>
            <person name="Cremiere A."/>
            <person name="Narayanan A."/>
            <person name="Barco R.A."/>
            <person name="Connon S.A."/>
            <person name="Amend J.P."/>
            <person name="Antoshechkin I.A."/>
            <person name="Orphan V.J."/>
        </authorList>
    </citation>
    <scope>NUCLEOTIDE SEQUENCE</scope>
    <source>
        <strain evidence="2">PR6</strain>
    </source>
</reference>
<organism evidence="2">
    <name type="scientific">Candidatus Heimdallarchaeum endolithica</name>
    <dbReference type="NCBI Taxonomy" id="2876572"/>
    <lineage>
        <taxon>Archaea</taxon>
        <taxon>Promethearchaeati</taxon>
        <taxon>Candidatus Heimdallarchaeota</taxon>
        <taxon>Candidatus Heimdallarchaeia (ex Rinke et al. 2021) (nom. nud.)</taxon>
        <taxon>Candidatus Heimdallarchaeales</taxon>
        <taxon>Candidatus Heimdallarchaeaceae</taxon>
        <taxon>Candidatus Heimdallarchaeum</taxon>
    </lineage>
</organism>
<name>A0A9Y1BQA3_9ARCH</name>
<dbReference type="AlphaFoldDB" id="A0A9Y1BQA3"/>
<dbReference type="Proteomes" id="UP001200513">
    <property type="component" value="Chromosome"/>
</dbReference>